<evidence type="ECO:0000313" key="6">
    <source>
        <dbReference type="EMBL" id="SMF77106.1"/>
    </source>
</evidence>
<keyword evidence="7" id="KW-1185">Reference proteome</keyword>
<reference evidence="7" key="1">
    <citation type="submission" date="2017-04" db="EMBL/GenBank/DDBJ databases">
        <authorList>
            <person name="Varghese N."/>
            <person name="Submissions S."/>
        </authorList>
    </citation>
    <scope>NUCLEOTIDE SEQUENCE [LARGE SCALE GENOMIC DNA]</scope>
    <source>
        <strain evidence="7">Dd16</strain>
    </source>
</reference>
<evidence type="ECO:0000259" key="5">
    <source>
        <dbReference type="Pfam" id="PF13458"/>
    </source>
</evidence>
<keyword evidence="3" id="KW-0813">Transport</keyword>
<dbReference type="PROSITE" id="PS51257">
    <property type="entry name" value="PROKAR_LIPOPROTEIN"/>
    <property type="match status" value="1"/>
</dbReference>
<dbReference type="SUPFAM" id="SSF53822">
    <property type="entry name" value="Periplasmic binding protein-like I"/>
    <property type="match status" value="1"/>
</dbReference>
<dbReference type="CDD" id="cd06339">
    <property type="entry name" value="PBP1_YraM_LppC_lipoprotein-like"/>
    <property type="match status" value="1"/>
</dbReference>
<evidence type="ECO:0000256" key="4">
    <source>
        <dbReference type="SAM" id="MobiDB-lite"/>
    </source>
</evidence>
<organism evidence="6 7">
    <name type="scientific">Allosphingosinicella indica</name>
    <dbReference type="NCBI Taxonomy" id="941907"/>
    <lineage>
        <taxon>Bacteria</taxon>
        <taxon>Pseudomonadati</taxon>
        <taxon>Pseudomonadota</taxon>
        <taxon>Alphaproteobacteria</taxon>
        <taxon>Sphingomonadales</taxon>
        <taxon>Sphingomonadaceae</taxon>
        <taxon>Allosphingosinicella</taxon>
    </lineage>
</organism>
<evidence type="ECO:0000313" key="7">
    <source>
        <dbReference type="Proteomes" id="UP000192934"/>
    </source>
</evidence>
<feature type="domain" description="Leucine-binding protein" evidence="5">
    <location>
        <begin position="63"/>
        <end position="378"/>
    </location>
</feature>
<evidence type="ECO:0000256" key="3">
    <source>
        <dbReference type="ARBA" id="ARBA00022970"/>
    </source>
</evidence>
<feature type="region of interest" description="Disordered" evidence="4">
    <location>
        <begin position="33"/>
        <end position="60"/>
    </location>
</feature>
<gene>
    <name evidence="6" type="ORF">SAMN06295910_2540</name>
</gene>
<dbReference type="GO" id="GO:0006865">
    <property type="term" value="P:amino acid transport"/>
    <property type="evidence" value="ECO:0007669"/>
    <property type="project" value="UniProtKB-KW"/>
</dbReference>
<sequence length="393" mass="41261">MAEQLGKRQGRRAFLTALGMAGLSLAVAGCIPRTETRPLPPTERPVETPTPTPGLPGDEARNRVAVLVPLSGENGGVGRSIANAANLALLDAGGEAIRITTYDTANGAAAAANQALAEGNRLFLGPLLADDVSAVAPIARKADVPVIAFSNDVSVAGNGVYILGYNPSQSIDRVVEHARSKGMERFAGVVPDGVYGRRAGQALMDSVQRRGGRLVGLQTYDRSPAGLKSAIGRLGEQSAYDAVLIADSGRIAMTAAPLLKAQAASAQLLGTELWKADSDLGKTTAMRGAWFASVPDALFNQFRTRYRARYNVTPYRLGSLGYDSVLLAVRVGRDWKIGRPFPEQALRSGEGFMGVDGAFRFGRDGVAQRALEVQQVGATGFTVIAPAPRGFGS</sequence>
<comment type="similarity">
    <text evidence="1">Belongs to the leucine-binding protein family.</text>
</comment>
<keyword evidence="3" id="KW-0029">Amino-acid transport</keyword>
<dbReference type="InterPro" id="IPR028081">
    <property type="entry name" value="Leu-bd"/>
</dbReference>
<dbReference type="EMBL" id="LT840185">
    <property type="protein sequence ID" value="SMF77106.1"/>
    <property type="molecule type" value="Genomic_DNA"/>
</dbReference>
<name>A0A1X7H152_9SPHN</name>
<dbReference type="PANTHER" id="PTHR30483">
    <property type="entry name" value="LEUCINE-SPECIFIC-BINDING PROTEIN"/>
    <property type="match status" value="1"/>
</dbReference>
<dbReference type="AlphaFoldDB" id="A0A1X7H152"/>
<dbReference type="InterPro" id="IPR051010">
    <property type="entry name" value="BCAA_transport"/>
</dbReference>
<dbReference type="InterPro" id="IPR028082">
    <property type="entry name" value="Peripla_BP_I"/>
</dbReference>
<protein>
    <submittedName>
        <fullName evidence="6">Amino acid/amide ABC transporter substrate-binding protein, HAAT family</fullName>
    </submittedName>
</protein>
<dbReference type="OrthoDB" id="7210494at2"/>
<dbReference type="PROSITE" id="PS51318">
    <property type="entry name" value="TAT"/>
    <property type="match status" value="1"/>
</dbReference>
<accession>A0A1X7H152</accession>
<dbReference type="RefSeq" id="WP_085219096.1">
    <property type="nucleotide sequence ID" value="NZ_LT840185.1"/>
</dbReference>
<evidence type="ECO:0000256" key="1">
    <source>
        <dbReference type="ARBA" id="ARBA00010062"/>
    </source>
</evidence>
<dbReference type="Pfam" id="PF13458">
    <property type="entry name" value="Peripla_BP_6"/>
    <property type="match status" value="1"/>
</dbReference>
<dbReference type="Proteomes" id="UP000192934">
    <property type="component" value="Chromosome I"/>
</dbReference>
<evidence type="ECO:0000256" key="2">
    <source>
        <dbReference type="ARBA" id="ARBA00022729"/>
    </source>
</evidence>
<dbReference type="Gene3D" id="3.40.50.2300">
    <property type="match status" value="2"/>
</dbReference>
<keyword evidence="2" id="KW-0732">Signal</keyword>
<feature type="compositionally biased region" description="Pro residues" evidence="4">
    <location>
        <begin position="38"/>
        <end position="54"/>
    </location>
</feature>
<proteinExistence type="inferred from homology"/>
<dbReference type="PANTHER" id="PTHR30483:SF6">
    <property type="entry name" value="PERIPLASMIC BINDING PROTEIN OF ABC TRANSPORTER FOR NATURAL AMINO ACIDS"/>
    <property type="match status" value="1"/>
</dbReference>
<dbReference type="STRING" id="941907.SAMN06295910_2540"/>
<dbReference type="InterPro" id="IPR006311">
    <property type="entry name" value="TAT_signal"/>
</dbReference>